<evidence type="ECO:0008006" key="4">
    <source>
        <dbReference type="Google" id="ProtNLM"/>
    </source>
</evidence>
<dbReference type="KEGG" id="soe:110798664"/>
<dbReference type="GeneID" id="110798664"/>
<evidence type="ECO:0000313" key="3">
    <source>
        <dbReference type="RefSeq" id="XP_021859547.1"/>
    </source>
</evidence>
<dbReference type="AlphaFoldDB" id="A0A9R0J2L9"/>
<feature type="region of interest" description="Disordered" evidence="1">
    <location>
        <begin position="91"/>
        <end position="110"/>
    </location>
</feature>
<name>A0A9R0J2L9_SPIOL</name>
<feature type="compositionally biased region" description="Polar residues" evidence="1">
    <location>
        <begin position="93"/>
        <end position="102"/>
    </location>
</feature>
<organism evidence="2 3">
    <name type="scientific">Spinacia oleracea</name>
    <name type="common">Spinach</name>
    <dbReference type="NCBI Taxonomy" id="3562"/>
    <lineage>
        <taxon>Eukaryota</taxon>
        <taxon>Viridiplantae</taxon>
        <taxon>Streptophyta</taxon>
        <taxon>Embryophyta</taxon>
        <taxon>Tracheophyta</taxon>
        <taxon>Spermatophyta</taxon>
        <taxon>Magnoliopsida</taxon>
        <taxon>eudicotyledons</taxon>
        <taxon>Gunneridae</taxon>
        <taxon>Pentapetalae</taxon>
        <taxon>Caryophyllales</taxon>
        <taxon>Chenopodiaceae</taxon>
        <taxon>Chenopodioideae</taxon>
        <taxon>Anserineae</taxon>
        <taxon>Spinacia</taxon>
    </lineage>
</organism>
<proteinExistence type="predicted"/>
<dbReference type="RefSeq" id="XP_021859547.1">
    <property type="nucleotide sequence ID" value="XM_022003855.2"/>
</dbReference>
<dbReference type="OrthoDB" id="1435460at2759"/>
<dbReference type="Proteomes" id="UP000813463">
    <property type="component" value="Chromosome 5"/>
</dbReference>
<evidence type="ECO:0000313" key="2">
    <source>
        <dbReference type="Proteomes" id="UP000813463"/>
    </source>
</evidence>
<keyword evidence="2" id="KW-1185">Reference proteome</keyword>
<feature type="compositionally biased region" description="Basic and acidic residues" evidence="1">
    <location>
        <begin position="1"/>
        <end position="25"/>
    </location>
</feature>
<sequence length="164" mass="19433">MSSKQQAERLDAQAMQREKERERRRLRDRIRRQNMSQEQRDKHLARRRRNYQLRRLRAQNAKLPTECQQIHAADLLQINNLLSATSPMLDDLPSSSETQEGEAQNMRKTPRRLRVSDIRHLARRLHGDDQQQNGELLTNCVVTTKRLRLTHVKRLARAVKLTDN</sequence>
<evidence type="ECO:0000256" key="1">
    <source>
        <dbReference type="SAM" id="MobiDB-lite"/>
    </source>
</evidence>
<reference evidence="2" key="1">
    <citation type="journal article" date="2021" name="Nat. Commun.">
        <title>Genomic analyses provide insights into spinach domestication and the genetic basis of agronomic traits.</title>
        <authorList>
            <person name="Cai X."/>
            <person name="Sun X."/>
            <person name="Xu C."/>
            <person name="Sun H."/>
            <person name="Wang X."/>
            <person name="Ge C."/>
            <person name="Zhang Z."/>
            <person name="Wang Q."/>
            <person name="Fei Z."/>
            <person name="Jiao C."/>
            <person name="Wang Q."/>
        </authorList>
    </citation>
    <scope>NUCLEOTIDE SEQUENCE [LARGE SCALE GENOMIC DNA]</scope>
    <source>
        <strain evidence="2">cv. Varoflay</strain>
    </source>
</reference>
<gene>
    <name evidence="3" type="primary">LOC110798664</name>
</gene>
<feature type="region of interest" description="Disordered" evidence="1">
    <location>
        <begin position="1"/>
        <end position="48"/>
    </location>
</feature>
<protein>
    <recommendedName>
        <fullName evidence="4">BZIP domain-containing protein</fullName>
    </recommendedName>
</protein>
<reference evidence="3" key="2">
    <citation type="submission" date="2025-08" db="UniProtKB">
        <authorList>
            <consortium name="RefSeq"/>
        </authorList>
    </citation>
    <scope>IDENTIFICATION</scope>
    <source>
        <tissue evidence="3">Leaf</tissue>
    </source>
</reference>
<accession>A0A9R0J2L9</accession>